<dbReference type="InParanoid" id="A0A218Z3B7"/>
<organism evidence="2 3">
    <name type="scientific">Diplocarpon coronariae</name>
    <dbReference type="NCBI Taxonomy" id="2795749"/>
    <lineage>
        <taxon>Eukaryota</taxon>
        <taxon>Fungi</taxon>
        <taxon>Dikarya</taxon>
        <taxon>Ascomycota</taxon>
        <taxon>Pezizomycotina</taxon>
        <taxon>Leotiomycetes</taxon>
        <taxon>Helotiales</taxon>
        <taxon>Drepanopezizaceae</taxon>
        <taxon>Diplocarpon</taxon>
    </lineage>
</organism>
<feature type="compositionally biased region" description="Gly residues" evidence="1">
    <location>
        <begin position="478"/>
        <end position="487"/>
    </location>
</feature>
<proteinExistence type="predicted"/>
<accession>A0A218Z3B7</accession>
<evidence type="ECO:0000256" key="1">
    <source>
        <dbReference type="SAM" id="MobiDB-lite"/>
    </source>
</evidence>
<feature type="compositionally biased region" description="Basic and acidic residues" evidence="1">
    <location>
        <begin position="53"/>
        <end position="79"/>
    </location>
</feature>
<evidence type="ECO:0000313" key="2">
    <source>
        <dbReference type="EMBL" id="OWP02549.1"/>
    </source>
</evidence>
<name>A0A218Z3B7_9HELO</name>
<feature type="compositionally biased region" description="Polar residues" evidence="1">
    <location>
        <begin position="333"/>
        <end position="342"/>
    </location>
</feature>
<feature type="compositionally biased region" description="Basic and acidic residues" evidence="1">
    <location>
        <begin position="158"/>
        <end position="175"/>
    </location>
</feature>
<protein>
    <submittedName>
        <fullName evidence="2">Uncharacterized protein</fullName>
    </submittedName>
</protein>
<feature type="compositionally biased region" description="Acidic residues" evidence="1">
    <location>
        <begin position="630"/>
        <end position="642"/>
    </location>
</feature>
<feature type="compositionally biased region" description="Basic and acidic residues" evidence="1">
    <location>
        <begin position="601"/>
        <end position="621"/>
    </location>
</feature>
<comment type="caution">
    <text evidence="2">The sequence shown here is derived from an EMBL/GenBank/DDBJ whole genome shotgun (WGS) entry which is preliminary data.</text>
</comment>
<dbReference type="EMBL" id="MZNU01000226">
    <property type="protein sequence ID" value="OWP02549.1"/>
    <property type="molecule type" value="Genomic_DNA"/>
</dbReference>
<feature type="region of interest" description="Disordered" evidence="1">
    <location>
        <begin position="220"/>
        <end position="241"/>
    </location>
</feature>
<dbReference type="AlphaFoldDB" id="A0A218Z3B7"/>
<feature type="compositionally biased region" description="Polar residues" evidence="1">
    <location>
        <begin position="280"/>
        <end position="305"/>
    </location>
</feature>
<gene>
    <name evidence="2" type="ORF">B2J93_4392</name>
</gene>
<evidence type="ECO:0000313" key="3">
    <source>
        <dbReference type="Proteomes" id="UP000242519"/>
    </source>
</evidence>
<feature type="compositionally biased region" description="Basic and acidic residues" evidence="1">
    <location>
        <begin position="643"/>
        <end position="663"/>
    </location>
</feature>
<feature type="region of interest" description="Disordered" evidence="1">
    <location>
        <begin position="462"/>
        <end position="492"/>
    </location>
</feature>
<feature type="region of interest" description="Disordered" evidence="1">
    <location>
        <begin position="152"/>
        <end position="175"/>
    </location>
</feature>
<sequence length="828" mass="90951">MADQPPPSKRLKETHEYDETLNDNKELTDSDTLMPAGLEEEQSHGTAEVEAVVAREEETEEEKKEREAKEEQAVARKHDDGQFRVHAQEWELRRVRPNYGITIPRLTIFVEDHLALKSVQTRDEKGDATVPKKKLIQLAAHEHEAFKALRAAAGKQVSDGRPKKSEARGRLFDRNREQQDKAFLERLADQEKTYSKREARSLLDGARVSASGIVSLLNGKANKKKSASKKTTASENDRKRKEKVSFSGLEYFYETATFTDSMREPGGGAAASTVVRPLGSSATTKNAALSSNIGRIEKNQYSTPEGSAGRPGEQTGILERRESLPGSIEGPVTGNTSSSFSARTRIVAGANRSQGERSREHRRRGGRRRRDWGRGNQGGENQVAATQSPVFSPPKGAPAGTTEGDLYMEGYNLGLVHGMANEIPGPPPRTRFLLNESWDLFDLGWNQGNARGRLDATSRAPANFMGRGGASRDFTPRSGGGMGGSGRSMGSRDADNWQIYTAADFEGDGEDEEEVEKPPKRPVHRFIYPEHRNRGRISNAKESSAFEQGLQEARESFSGPGAQSAIPDAPARFSLQLGIEWTEGYTSGRQSMQTLIEKEMKEAVEEHNHSERKATREREVARVLTQDSDTFMDDPDAEEPGDDHDKNAEDHAGQESDNEHKTSPDPSEAQVVQHLAPSLEITPTTPQTNLNNTSSSVLSDAFTPTPVVIPAQDVVERVPRLVSVLPAPPVAVDHTNRASSHNASLVSNVPITAPALLPIPPHNHTAPGFFPTQAWIRGWNQGELAGRRNLPNRRPELQCEGMDMSAEDRIAYIEGFGAGLADGTPRRL</sequence>
<reference evidence="2 3" key="1">
    <citation type="submission" date="2017-04" db="EMBL/GenBank/DDBJ databases">
        <title>Draft genome sequence of Marssonina coronaria NL1: causal agent of apple blotch.</title>
        <authorList>
            <person name="Cheng Q."/>
        </authorList>
    </citation>
    <scope>NUCLEOTIDE SEQUENCE [LARGE SCALE GENOMIC DNA]</scope>
    <source>
        <strain evidence="2 3">NL1</strain>
    </source>
</reference>
<feature type="region of interest" description="Disordered" evidence="1">
    <location>
        <begin position="601"/>
        <end position="672"/>
    </location>
</feature>
<feature type="compositionally biased region" description="Basic and acidic residues" evidence="1">
    <location>
        <begin position="10"/>
        <end position="28"/>
    </location>
</feature>
<feature type="region of interest" description="Disordered" evidence="1">
    <location>
        <begin position="279"/>
        <end position="402"/>
    </location>
</feature>
<feature type="compositionally biased region" description="Basic residues" evidence="1">
    <location>
        <begin position="360"/>
        <end position="371"/>
    </location>
</feature>
<keyword evidence="3" id="KW-1185">Reference proteome</keyword>
<dbReference type="Proteomes" id="UP000242519">
    <property type="component" value="Unassembled WGS sequence"/>
</dbReference>
<feature type="region of interest" description="Disordered" evidence="1">
    <location>
        <begin position="1"/>
        <end position="79"/>
    </location>
</feature>